<comment type="caution">
    <text evidence="2">The sequence shown here is derived from an EMBL/GenBank/DDBJ whole genome shotgun (WGS) entry which is preliminary data.</text>
</comment>
<evidence type="ECO:0000313" key="2">
    <source>
        <dbReference type="EMBL" id="KAH9315445.1"/>
    </source>
</evidence>
<dbReference type="Proteomes" id="UP000824469">
    <property type="component" value="Unassembled WGS sequence"/>
</dbReference>
<name>A0AA38G4X4_TAXCH</name>
<feature type="non-terminal residue" evidence="2">
    <location>
        <position position="1"/>
    </location>
</feature>
<organism evidence="2 3">
    <name type="scientific">Taxus chinensis</name>
    <name type="common">Chinese yew</name>
    <name type="synonym">Taxus wallichiana var. chinensis</name>
    <dbReference type="NCBI Taxonomy" id="29808"/>
    <lineage>
        <taxon>Eukaryota</taxon>
        <taxon>Viridiplantae</taxon>
        <taxon>Streptophyta</taxon>
        <taxon>Embryophyta</taxon>
        <taxon>Tracheophyta</taxon>
        <taxon>Spermatophyta</taxon>
        <taxon>Pinopsida</taxon>
        <taxon>Pinidae</taxon>
        <taxon>Conifers II</taxon>
        <taxon>Cupressales</taxon>
        <taxon>Taxaceae</taxon>
        <taxon>Taxus</taxon>
    </lineage>
</organism>
<evidence type="ECO:0000313" key="3">
    <source>
        <dbReference type="Proteomes" id="UP000824469"/>
    </source>
</evidence>
<gene>
    <name evidence="2" type="ORF">KI387_024072</name>
</gene>
<dbReference type="PANTHER" id="PTHR36787">
    <property type="entry name" value="TRANSMEMBRANE PROTEIN"/>
    <property type="match status" value="1"/>
</dbReference>
<keyword evidence="1" id="KW-0472">Membrane</keyword>
<dbReference type="AlphaFoldDB" id="A0AA38G4X4"/>
<protein>
    <submittedName>
        <fullName evidence="2">Uncharacterized protein</fullName>
    </submittedName>
</protein>
<dbReference type="EMBL" id="JAHRHJ020000005">
    <property type="protein sequence ID" value="KAH9315445.1"/>
    <property type="molecule type" value="Genomic_DNA"/>
</dbReference>
<sequence>ACPRSPSVYSYGYMYPAWVLTFQHQPQEVMGGGMYGLLLPLPSMGSLPQFYPAGIIPMPYTLLFSSNAASPVEVSSQRAGAVAEDRSHQRHGMLNGDAQRQRREHQRQRILRLIICLQVGLLLTLKLAVAFFIFNRGGSKDRLRLMMFLNIANLVYLYRIGAFAPLLRWLSHGARRAMTPARHPAQTDEVQLNDTIQAAHVDERQDVNWQGLRKEFQMMIVGFVASLFPGFRFSD</sequence>
<dbReference type="OMA" id="NEQPNGP"/>
<keyword evidence="1" id="KW-1133">Transmembrane helix</keyword>
<keyword evidence="1" id="KW-0812">Transmembrane</keyword>
<evidence type="ECO:0000256" key="1">
    <source>
        <dbReference type="SAM" id="Phobius"/>
    </source>
</evidence>
<reference evidence="2 3" key="1">
    <citation type="journal article" date="2021" name="Nat. Plants">
        <title>The Taxus genome provides insights into paclitaxel biosynthesis.</title>
        <authorList>
            <person name="Xiong X."/>
            <person name="Gou J."/>
            <person name="Liao Q."/>
            <person name="Li Y."/>
            <person name="Zhou Q."/>
            <person name="Bi G."/>
            <person name="Li C."/>
            <person name="Du R."/>
            <person name="Wang X."/>
            <person name="Sun T."/>
            <person name="Guo L."/>
            <person name="Liang H."/>
            <person name="Lu P."/>
            <person name="Wu Y."/>
            <person name="Zhang Z."/>
            <person name="Ro D.K."/>
            <person name="Shang Y."/>
            <person name="Huang S."/>
            <person name="Yan J."/>
        </authorList>
    </citation>
    <scope>NUCLEOTIDE SEQUENCE [LARGE SCALE GENOMIC DNA]</scope>
    <source>
        <strain evidence="2">Ta-2019</strain>
    </source>
</reference>
<keyword evidence="3" id="KW-1185">Reference proteome</keyword>
<proteinExistence type="predicted"/>
<accession>A0AA38G4X4</accession>
<feature type="transmembrane region" description="Helical" evidence="1">
    <location>
        <begin position="110"/>
        <end position="134"/>
    </location>
</feature>
<feature type="transmembrane region" description="Helical" evidence="1">
    <location>
        <begin position="146"/>
        <end position="167"/>
    </location>
</feature>